<reference evidence="2 3" key="1">
    <citation type="submission" date="2019-06" db="EMBL/GenBank/DDBJ databases">
        <title>Sequencing the genomes of 1000 actinobacteria strains.</title>
        <authorList>
            <person name="Klenk H.-P."/>
        </authorList>
    </citation>
    <scope>NUCLEOTIDE SEQUENCE [LARGE SCALE GENOMIC DNA]</scope>
    <source>
        <strain evidence="2 3">DSM 12335</strain>
    </source>
</reference>
<dbReference type="GO" id="GO:0046872">
    <property type="term" value="F:metal ion binding"/>
    <property type="evidence" value="ECO:0007669"/>
    <property type="project" value="InterPro"/>
</dbReference>
<dbReference type="Gene3D" id="1.20.120.450">
    <property type="entry name" value="dinb family like domain"/>
    <property type="match status" value="1"/>
</dbReference>
<gene>
    <name evidence="2" type="ORF">FB467_2695</name>
</gene>
<evidence type="ECO:0000313" key="3">
    <source>
        <dbReference type="Proteomes" id="UP000319516"/>
    </source>
</evidence>
<evidence type="ECO:0000259" key="1">
    <source>
        <dbReference type="Pfam" id="PF11716"/>
    </source>
</evidence>
<dbReference type="Proteomes" id="UP000319516">
    <property type="component" value="Unassembled WGS sequence"/>
</dbReference>
<evidence type="ECO:0000313" key="2">
    <source>
        <dbReference type="EMBL" id="TQL51548.1"/>
    </source>
</evidence>
<dbReference type="NCBIfam" id="TIGR03086">
    <property type="entry name" value="TIGR03086 family metal-binding protein"/>
    <property type="match status" value="1"/>
</dbReference>
<protein>
    <submittedName>
        <fullName evidence="2">Uncharacterized protein (TIGR03086 family)</fullName>
    </submittedName>
</protein>
<dbReference type="InterPro" id="IPR017520">
    <property type="entry name" value="CHP03086"/>
</dbReference>
<sequence length="194" mass="20348">MYDLHPATQALGTVVAGVRDDQLEDPTPCPGFSVADLLDHVDGLAHAFAEAAAKEVSDGSQDPPAPDGATLAADWRRRIPRRLATLARAWREEPAWSGMTQAGGVDLPGEVAALVAVNEVIVHGWDLATATGQRFGAEPDLVAAALRFVEQSVRDSPGGTPGLFGPPVPTPADADPLHRLIGLTGRDVGWRPTT</sequence>
<comment type="caution">
    <text evidence="2">The sequence shown here is derived from an EMBL/GenBank/DDBJ whole genome shotgun (WGS) entry which is preliminary data.</text>
</comment>
<dbReference type="RefSeq" id="WP_141785539.1">
    <property type="nucleotide sequence ID" value="NZ_BAAAIK010000011.1"/>
</dbReference>
<organism evidence="2 3">
    <name type="scientific">Ornithinicoccus hortensis</name>
    <dbReference type="NCBI Taxonomy" id="82346"/>
    <lineage>
        <taxon>Bacteria</taxon>
        <taxon>Bacillati</taxon>
        <taxon>Actinomycetota</taxon>
        <taxon>Actinomycetes</taxon>
        <taxon>Micrococcales</taxon>
        <taxon>Intrasporangiaceae</taxon>
        <taxon>Ornithinicoccus</taxon>
    </lineage>
</organism>
<proteinExistence type="predicted"/>
<dbReference type="InterPro" id="IPR017517">
    <property type="entry name" value="Maleyloyr_isom"/>
</dbReference>
<dbReference type="Pfam" id="PF11716">
    <property type="entry name" value="MDMPI_N"/>
    <property type="match status" value="1"/>
</dbReference>
<feature type="domain" description="Mycothiol-dependent maleylpyruvate isomerase metal-binding" evidence="1">
    <location>
        <begin position="4"/>
        <end position="128"/>
    </location>
</feature>
<accession>A0A542YTZ5</accession>
<dbReference type="EMBL" id="VFOP01000001">
    <property type="protein sequence ID" value="TQL51548.1"/>
    <property type="molecule type" value="Genomic_DNA"/>
</dbReference>
<dbReference type="OrthoDB" id="5185819at2"/>
<keyword evidence="3" id="KW-1185">Reference proteome</keyword>
<dbReference type="InterPro" id="IPR034660">
    <property type="entry name" value="DinB/YfiT-like"/>
</dbReference>
<dbReference type="InterPro" id="IPR024344">
    <property type="entry name" value="MDMPI_metal-binding"/>
</dbReference>
<dbReference type="NCBIfam" id="TIGR03083">
    <property type="entry name" value="maleylpyruvate isomerase family mycothiol-dependent enzyme"/>
    <property type="match status" value="1"/>
</dbReference>
<dbReference type="AlphaFoldDB" id="A0A542YTZ5"/>
<name>A0A542YTZ5_9MICO</name>
<dbReference type="SUPFAM" id="SSF109854">
    <property type="entry name" value="DinB/YfiT-like putative metalloenzymes"/>
    <property type="match status" value="1"/>
</dbReference>